<dbReference type="EMBL" id="QSFW01000006">
    <property type="protein sequence ID" value="RHA88150.1"/>
    <property type="molecule type" value="Genomic_DNA"/>
</dbReference>
<evidence type="ECO:0000313" key="5">
    <source>
        <dbReference type="Proteomes" id="UP000284990"/>
    </source>
</evidence>
<feature type="chain" id="PRO_5042712679" evidence="1">
    <location>
        <begin position="19"/>
        <end position="127"/>
    </location>
</feature>
<sequence length="127" mass="14587">MKRMLLMLLLVDSLNLTAQDLFNHQKNGLTAQQDSIVASFVAKCKQEQNVYLRCGRYCHVDESDPTLTKSIMQTSSYVPQMKGKVIRPGECSFWVLDPPSLFVQWGWEKSPSFFEELCSNILNAFFK</sequence>
<reference evidence="6 7" key="2">
    <citation type="submission" date="2019-09" db="EMBL/GenBank/DDBJ databases">
        <title>Distinct polysaccharide growth profiles of human intestinal Prevotella copri isolates.</title>
        <authorList>
            <person name="Fehlner-Peach H."/>
            <person name="Magnabosco C."/>
            <person name="Raghavan V."/>
            <person name="Scher J.U."/>
            <person name="Tett A."/>
            <person name="Cox L.M."/>
            <person name="Gottsegen C."/>
            <person name="Watters A."/>
            <person name="Wiltshire- Gordon J.D."/>
            <person name="Segata N."/>
            <person name="Bonneau R."/>
            <person name="Littman D.R."/>
        </authorList>
    </citation>
    <scope>NUCLEOTIDE SEQUENCE [LARGE SCALE GENOMIC DNA]</scope>
    <source>
        <strain evidence="3">IA622</strain>
        <strain evidence="7">iA622</strain>
        <strain evidence="6">iAP146</strain>
        <strain evidence="2">IAP146</strain>
    </source>
</reference>
<feature type="signal peptide" evidence="1">
    <location>
        <begin position="1"/>
        <end position="18"/>
    </location>
</feature>
<evidence type="ECO:0000313" key="2">
    <source>
        <dbReference type="EMBL" id="MQN31012.1"/>
    </source>
</evidence>
<proteinExistence type="predicted"/>
<evidence type="ECO:0000313" key="6">
    <source>
        <dbReference type="Proteomes" id="UP000420707"/>
    </source>
</evidence>
<name>A0A3R6DLF3_9BACT</name>
<organism evidence="3 7">
    <name type="scientific">Segatella copri</name>
    <dbReference type="NCBI Taxonomy" id="165179"/>
    <lineage>
        <taxon>Bacteria</taxon>
        <taxon>Pseudomonadati</taxon>
        <taxon>Bacteroidota</taxon>
        <taxon>Bacteroidia</taxon>
        <taxon>Bacteroidales</taxon>
        <taxon>Prevotellaceae</taxon>
        <taxon>Segatella</taxon>
    </lineage>
</organism>
<comment type="caution">
    <text evidence="3">The sequence shown here is derived from an EMBL/GenBank/DDBJ whole genome shotgun (WGS) entry which is preliminary data.</text>
</comment>
<protein>
    <submittedName>
        <fullName evidence="3">Uncharacterized protein</fullName>
    </submittedName>
</protein>
<reference evidence="4 5" key="1">
    <citation type="submission" date="2018-08" db="EMBL/GenBank/DDBJ databases">
        <title>A genome reference for cultivated species of the human gut microbiota.</title>
        <authorList>
            <person name="Zou Y."/>
            <person name="Xue W."/>
            <person name="Luo G."/>
        </authorList>
    </citation>
    <scope>NUCLEOTIDE SEQUENCE [LARGE SCALE GENOMIC DNA]</scope>
    <source>
        <strain evidence="4 5">AM42-23AC</strain>
    </source>
</reference>
<evidence type="ECO:0000256" key="1">
    <source>
        <dbReference type="SAM" id="SignalP"/>
    </source>
</evidence>
<dbReference type="RefSeq" id="WP_134842989.1">
    <property type="nucleotide sequence ID" value="NZ_JAPDUZ010000001.1"/>
</dbReference>
<dbReference type="EMBL" id="VZCR01000024">
    <property type="protein sequence ID" value="MQN31012.1"/>
    <property type="molecule type" value="Genomic_DNA"/>
</dbReference>
<gene>
    <name evidence="4" type="ORF">DW916_03750</name>
    <name evidence="3" type="ORF">F7D73_03305</name>
    <name evidence="2" type="ORF">F7D90_03410</name>
</gene>
<evidence type="ECO:0000313" key="4">
    <source>
        <dbReference type="EMBL" id="RHA88150.1"/>
    </source>
</evidence>
<dbReference type="Proteomes" id="UP000284990">
    <property type="component" value="Unassembled WGS sequence"/>
</dbReference>
<evidence type="ECO:0000313" key="7">
    <source>
        <dbReference type="Proteomes" id="UP000480425"/>
    </source>
</evidence>
<evidence type="ECO:0000313" key="3">
    <source>
        <dbReference type="EMBL" id="MQN80001.1"/>
    </source>
</evidence>
<dbReference type="EMBL" id="VZCB01000031">
    <property type="protein sequence ID" value="MQN80001.1"/>
    <property type="molecule type" value="Genomic_DNA"/>
</dbReference>
<accession>A0A3R6DLF3</accession>
<dbReference type="AlphaFoldDB" id="A0A3R6DLF3"/>
<dbReference type="GeneID" id="302994659"/>
<dbReference type="OrthoDB" id="9870446at2"/>
<keyword evidence="1" id="KW-0732">Signal</keyword>
<dbReference type="Proteomes" id="UP000480425">
    <property type="component" value="Unassembled WGS sequence"/>
</dbReference>
<dbReference type="Proteomes" id="UP000420707">
    <property type="component" value="Unassembled WGS sequence"/>
</dbReference>